<organism evidence="2 3">
    <name type="scientific">Acer negundo</name>
    <name type="common">Box elder</name>
    <dbReference type="NCBI Taxonomy" id="4023"/>
    <lineage>
        <taxon>Eukaryota</taxon>
        <taxon>Viridiplantae</taxon>
        <taxon>Streptophyta</taxon>
        <taxon>Embryophyta</taxon>
        <taxon>Tracheophyta</taxon>
        <taxon>Spermatophyta</taxon>
        <taxon>Magnoliopsida</taxon>
        <taxon>eudicotyledons</taxon>
        <taxon>Gunneridae</taxon>
        <taxon>Pentapetalae</taxon>
        <taxon>rosids</taxon>
        <taxon>malvids</taxon>
        <taxon>Sapindales</taxon>
        <taxon>Sapindaceae</taxon>
        <taxon>Hippocastanoideae</taxon>
        <taxon>Acereae</taxon>
        <taxon>Acer</taxon>
    </lineage>
</organism>
<sequence length="213" mass="25091">MSHNRRGRGGFRMEGRDNDNNDMEEIKKDNPFNHHALLGKSDERERGSRPFNNDTTCYFDLKVDILEFERTIQLDEFIGWLNPVEQIFDYKEVSDEINFNEPPIFDNYQKEGEEITWNDHGESLVIRRVMNAGKAEDGPNWLRHNIFHTKRIASGKVCHVIIDSGNCENIMSQDMDDKLHLKTKRRLESYRLPWTNKGNDVVINQRCLMAFLM</sequence>
<dbReference type="Proteomes" id="UP001064489">
    <property type="component" value="Chromosome 1"/>
</dbReference>
<accession>A0AAD5JEC1</accession>
<dbReference type="EMBL" id="JAJSOW010000003">
    <property type="protein sequence ID" value="KAI9196365.1"/>
    <property type="molecule type" value="Genomic_DNA"/>
</dbReference>
<feature type="compositionally biased region" description="Basic and acidic residues" evidence="1">
    <location>
        <begin position="11"/>
        <end position="32"/>
    </location>
</feature>
<evidence type="ECO:0000256" key="1">
    <source>
        <dbReference type="SAM" id="MobiDB-lite"/>
    </source>
</evidence>
<dbReference type="AlphaFoldDB" id="A0AAD5JEC1"/>
<reference evidence="2" key="2">
    <citation type="submission" date="2023-02" db="EMBL/GenBank/DDBJ databases">
        <authorList>
            <person name="Swenson N.G."/>
            <person name="Wegrzyn J.L."/>
            <person name="Mcevoy S.L."/>
        </authorList>
    </citation>
    <scope>NUCLEOTIDE SEQUENCE</scope>
    <source>
        <strain evidence="2">91603</strain>
        <tissue evidence="2">Leaf</tissue>
    </source>
</reference>
<comment type="caution">
    <text evidence="2">The sequence shown here is derived from an EMBL/GenBank/DDBJ whole genome shotgun (WGS) entry which is preliminary data.</text>
</comment>
<evidence type="ECO:0000313" key="2">
    <source>
        <dbReference type="EMBL" id="KAI9196365.1"/>
    </source>
</evidence>
<keyword evidence="3" id="KW-1185">Reference proteome</keyword>
<proteinExistence type="predicted"/>
<reference evidence="2" key="1">
    <citation type="journal article" date="2022" name="Plant J.">
        <title>Strategies of tolerance reflected in two North American maple genomes.</title>
        <authorList>
            <person name="McEvoy S.L."/>
            <person name="Sezen U.U."/>
            <person name="Trouern-Trend A."/>
            <person name="McMahon S.M."/>
            <person name="Schaberg P.G."/>
            <person name="Yang J."/>
            <person name="Wegrzyn J.L."/>
            <person name="Swenson N.G."/>
        </authorList>
    </citation>
    <scope>NUCLEOTIDE SEQUENCE</scope>
    <source>
        <strain evidence="2">91603</strain>
    </source>
</reference>
<dbReference type="PANTHER" id="PTHR35046">
    <property type="entry name" value="ZINC KNUCKLE (CCHC-TYPE) FAMILY PROTEIN"/>
    <property type="match status" value="1"/>
</dbReference>
<dbReference type="PANTHER" id="PTHR35046:SF26">
    <property type="entry name" value="RNA-DIRECTED DNA POLYMERASE"/>
    <property type="match status" value="1"/>
</dbReference>
<feature type="region of interest" description="Disordered" evidence="1">
    <location>
        <begin position="1"/>
        <end position="49"/>
    </location>
</feature>
<name>A0AAD5JEC1_ACENE</name>
<protein>
    <submittedName>
        <fullName evidence="2">Uncharacterized protein</fullName>
    </submittedName>
</protein>
<evidence type="ECO:0000313" key="3">
    <source>
        <dbReference type="Proteomes" id="UP001064489"/>
    </source>
</evidence>
<gene>
    <name evidence="2" type="ORF">LWI28_023313</name>
</gene>